<dbReference type="SUPFAM" id="SSF50129">
    <property type="entry name" value="GroES-like"/>
    <property type="match status" value="1"/>
</dbReference>
<dbReference type="PANTHER" id="PTHR10772:SF0">
    <property type="entry name" value="10 KDA HEAT SHOCK PROTEIN, MITOCHONDRIAL"/>
    <property type="match status" value="1"/>
</dbReference>
<evidence type="ECO:0000256" key="2">
    <source>
        <dbReference type="ARBA" id="ARBA00023186"/>
    </source>
</evidence>
<name>A2FW67_TRIV3</name>
<dbReference type="STRING" id="5722.A2FW67"/>
<evidence type="ECO:0000313" key="4">
    <source>
        <dbReference type="EMBL" id="EAX90853.1"/>
    </source>
</evidence>
<dbReference type="RefSeq" id="XP_001303783.1">
    <property type="nucleotide sequence ID" value="XM_001303782.1"/>
</dbReference>
<dbReference type="GO" id="GO:0051087">
    <property type="term" value="F:protein-folding chaperone binding"/>
    <property type="evidence" value="ECO:0000318"/>
    <property type="project" value="GO_Central"/>
</dbReference>
<evidence type="ECO:0000256" key="3">
    <source>
        <dbReference type="RuleBase" id="RU003479"/>
    </source>
</evidence>
<organism evidence="4 5">
    <name type="scientific">Trichomonas vaginalis (strain ATCC PRA-98 / G3)</name>
    <dbReference type="NCBI Taxonomy" id="412133"/>
    <lineage>
        <taxon>Eukaryota</taxon>
        <taxon>Metamonada</taxon>
        <taxon>Parabasalia</taxon>
        <taxon>Trichomonadida</taxon>
        <taxon>Trichomonadidae</taxon>
        <taxon>Trichomonas</taxon>
    </lineage>
</organism>
<dbReference type="GO" id="GO:0051082">
    <property type="term" value="F:unfolded protein binding"/>
    <property type="evidence" value="ECO:0000318"/>
    <property type="project" value="GO_Central"/>
</dbReference>
<dbReference type="SMART" id="SM00883">
    <property type="entry name" value="Cpn10"/>
    <property type="match status" value="1"/>
</dbReference>
<dbReference type="CDD" id="cd00320">
    <property type="entry name" value="cpn10"/>
    <property type="match status" value="1"/>
</dbReference>
<dbReference type="GO" id="GO:0044183">
    <property type="term" value="F:protein folding chaperone"/>
    <property type="evidence" value="ECO:0007669"/>
    <property type="project" value="InterPro"/>
</dbReference>
<protein>
    <submittedName>
        <fullName evidence="4">Chaperonin, 10 kDa family protein</fullName>
    </submittedName>
</protein>
<dbReference type="eggNOG" id="KOG1641">
    <property type="taxonomic scope" value="Eukaryota"/>
</dbReference>
<reference evidence="4" key="2">
    <citation type="journal article" date="2007" name="Science">
        <title>Draft genome sequence of the sexually transmitted pathogen Trichomonas vaginalis.</title>
        <authorList>
            <person name="Carlton J.M."/>
            <person name="Hirt R.P."/>
            <person name="Silva J.C."/>
            <person name="Delcher A.L."/>
            <person name="Schatz M."/>
            <person name="Zhao Q."/>
            <person name="Wortman J.R."/>
            <person name="Bidwell S.L."/>
            <person name="Alsmark U.C.M."/>
            <person name="Besteiro S."/>
            <person name="Sicheritz-Ponten T."/>
            <person name="Noel C.J."/>
            <person name="Dacks J.B."/>
            <person name="Foster P.G."/>
            <person name="Simillion C."/>
            <person name="Van de Peer Y."/>
            <person name="Miranda-Saavedra D."/>
            <person name="Barton G.J."/>
            <person name="Westrop G.D."/>
            <person name="Mueller S."/>
            <person name="Dessi D."/>
            <person name="Fiori P.L."/>
            <person name="Ren Q."/>
            <person name="Paulsen I."/>
            <person name="Zhang H."/>
            <person name="Bastida-Corcuera F.D."/>
            <person name="Simoes-Barbosa A."/>
            <person name="Brown M.T."/>
            <person name="Hayes R.D."/>
            <person name="Mukherjee M."/>
            <person name="Okumura C.Y."/>
            <person name="Schneider R."/>
            <person name="Smith A.J."/>
            <person name="Vanacova S."/>
            <person name="Villalvazo M."/>
            <person name="Haas B.J."/>
            <person name="Pertea M."/>
            <person name="Feldblyum T.V."/>
            <person name="Utterback T.R."/>
            <person name="Shu C.L."/>
            <person name="Osoegawa K."/>
            <person name="de Jong P.J."/>
            <person name="Hrdy I."/>
            <person name="Horvathova L."/>
            <person name="Zubacova Z."/>
            <person name="Dolezal P."/>
            <person name="Malik S.B."/>
            <person name="Logsdon J.M. Jr."/>
            <person name="Henze K."/>
            <person name="Gupta A."/>
            <person name="Wang C.C."/>
            <person name="Dunne R.L."/>
            <person name="Upcroft J.A."/>
            <person name="Upcroft P."/>
            <person name="White O."/>
            <person name="Salzberg S.L."/>
            <person name="Tang P."/>
            <person name="Chiu C.-H."/>
            <person name="Lee Y.-S."/>
            <person name="Embley T.M."/>
            <person name="Coombs G.H."/>
            <person name="Mottram J.C."/>
            <person name="Tachezy J."/>
            <person name="Fraser-Liggett C.M."/>
            <person name="Johnson P.J."/>
        </authorList>
    </citation>
    <scope>NUCLEOTIDE SEQUENCE [LARGE SCALE GENOMIC DNA]</scope>
    <source>
        <strain evidence="4">G3</strain>
    </source>
</reference>
<dbReference type="InParanoid" id="A2FW67"/>
<dbReference type="PRINTS" id="PR00297">
    <property type="entry name" value="CHAPERONIN10"/>
</dbReference>
<dbReference type="GO" id="GO:0046872">
    <property type="term" value="F:metal ion binding"/>
    <property type="evidence" value="ECO:0000318"/>
    <property type="project" value="GO_Central"/>
</dbReference>
<dbReference type="OMA" id="KERPMQG"/>
<dbReference type="AlphaFoldDB" id="A2FW67"/>
<dbReference type="VEuPathDB" id="TrichDB:TVAG_445730"/>
<sequence length="108" mass="11571">MLTSLNTFGLRFSFKGLAPTGSRVIVEMHTLKDGKIGNLYVPDSAKKATNQATVVAVGPGATINGKLYPTTVKPGMKVLLPQFGGQPVKIGKEEYVVIAEEDILGYFE</sequence>
<dbReference type="VEuPathDB" id="TrichDB:TVAGG3_0071260"/>
<keyword evidence="5" id="KW-1185">Reference proteome</keyword>
<dbReference type="InterPro" id="IPR037124">
    <property type="entry name" value="Chaperonin_GroES_sf"/>
</dbReference>
<gene>
    <name evidence="4" type="ORF">TVAG_445730</name>
</gene>
<dbReference type="Proteomes" id="UP000001542">
    <property type="component" value="Unassembled WGS sequence"/>
</dbReference>
<dbReference type="FunFam" id="2.30.33.40:FF:000007">
    <property type="entry name" value="10 kDa chaperonin"/>
    <property type="match status" value="1"/>
</dbReference>
<dbReference type="InterPro" id="IPR020818">
    <property type="entry name" value="Chaperonin_GroES"/>
</dbReference>
<dbReference type="EMBL" id="DS114078">
    <property type="protein sequence ID" value="EAX90853.1"/>
    <property type="molecule type" value="Genomic_DNA"/>
</dbReference>
<dbReference type="GO" id="GO:0005739">
    <property type="term" value="C:mitochondrion"/>
    <property type="evidence" value="ECO:0000318"/>
    <property type="project" value="GO_Central"/>
</dbReference>
<dbReference type="Pfam" id="PF00166">
    <property type="entry name" value="Cpn10"/>
    <property type="match status" value="1"/>
</dbReference>
<dbReference type="GO" id="GO:0005524">
    <property type="term" value="F:ATP binding"/>
    <property type="evidence" value="ECO:0007669"/>
    <property type="project" value="InterPro"/>
</dbReference>
<dbReference type="OrthoDB" id="184876at2759"/>
<evidence type="ECO:0000313" key="5">
    <source>
        <dbReference type="Proteomes" id="UP000001542"/>
    </source>
</evidence>
<dbReference type="SMR" id="A2FW67"/>
<dbReference type="PANTHER" id="PTHR10772">
    <property type="entry name" value="10 KDA HEAT SHOCK PROTEIN"/>
    <property type="match status" value="1"/>
</dbReference>
<accession>A2FW67</accession>
<proteinExistence type="inferred from homology"/>
<dbReference type="KEGG" id="tva:4748545"/>
<comment type="similarity">
    <text evidence="1 3">Belongs to the GroES chaperonin family.</text>
</comment>
<keyword evidence="2 3" id="KW-0143">Chaperone</keyword>
<reference evidence="4" key="1">
    <citation type="submission" date="2006-10" db="EMBL/GenBank/DDBJ databases">
        <authorList>
            <person name="Amadeo P."/>
            <person name="Zhao Q."/>
            <person name="Wortman J."/>
            <person name="Fraser-Liggett C."/>
            <person name="Carlton J."/>
        </authorList>
    </citation>
    <scope>NUCLEOTIDE SEQUENCE</scope>
    <source>
        <strain evidence="4">G3</strain>
    </source>
</reference>
<dbReference type="InterPro" id="IPR011032">
    <property type="entry name" value="GroES-like_sf"/>
</dbReference>
<dbReference type="Gene3D" id="2.30.33.40">
    <property type="entry name" value="GroES chaperonin"/>
    <property type="match status" value="1"/>
</dbReference>
<evidence type="ECO:0000256" key="1">
    <source>
        <dbReference type="ARBA" id="ARBA00006975"/>
    </source>
</evidence>